<gene>
    <name evidence="4" type="primary">glyA</name>
    <name evidence="6" type="ORF">GCM10023217_17540</name>
</gene>
<comment type="catalytic activity">
    <reaction evidence="4">
        <text>(6R)-5,10-methylene-5,6,7,8-tetrahydrofolate + glycine + H2O = (6S)-5,6,7,8-tetrahydrofolate + L-serine</text>
        <dbReference type="Rhea" id="RHEA:15481"/>
        <dbReference type="ChEBI" id="CHEBI:15377"/>
        <dbReference type="ChEBI" id="CHEBI:15636"/>
        <dbReference type="ChEBI" id="CHEBI:33384"/>
        <dbReference type="ChEBI" id="CHEBI:57305"/>
        <dbReference type="ChEBI" id="CHEBI:57453"/>
        <dbReference type="EC" id="2.1.2.1"/>
    </reaction>
</comment>
<keyword evidence="4" id="KW-0963">Cytoplasm</keyword>
<evidence type="ECO:0000256" key="3">
    <source>
        <dbReference type="ARBA" id="ARBA00022898"/>
    </source>
</evidence>
<dbReference type="EC" id="2.1.2.1" evidence="4"/>
<comment type="function">
    <text evidence="4">Catalyzes the reversible interconversion of serine and glycine with tetrahydrofolate (THF) serving as the one-carbon carrier. This reaction serves as the major source of one-carbon groups required for the biosynthesis of purines, thymidylate, methionine, and other important biomolecules.</text>
</comment>
<keyword evidence="3 4" id="KW-0663">Pyridoxal phosphate</keyword>
<evidence type="ECO:0000256" key="2">
    <source>
        <dbReference type="ARBA" id="ARBA00006376"/>
    </source>
</evidence>
<protein>
    <recommendedName>
        <fullName evidence="4">Probable serine hydroxymethyltransferase</fullName>
        <shortName evidence="4">SHMT</shortName>
        <shortName evidence="4">Serine methylase</shortName>
        <ecNumber evidence="4">2.1.2.1</ecNumber>
    </recommendedName>
</protein>
<keyword evidence="7" id="KW-1185">Reference proteome</keyword>
<comment type="similarity">
    <text evidence="2 4">Belongs to the SHMT family.</text>
</comment>
<dbReference type="EMBL" id="BAABIE010000007">
    <property type="protein sequence ID" value="GAA4748005.1"/>
    <property type="molecule type" value="Genomic_DNA"/>
</dbReference>
<comment type="cofactor">
    <cofactor evidence="1 4">
        <name>pyridoxal 5'-phosphate</name>
        <dbReference type="ChEBI" id="CHEBI:597326"/>
    </cofactor>
</comment>
<dbReference type="HAMAP" id="MF_00051">
    <property type="entry name" value="SHMT"/>
    <property type="match status" value="1"/>
</dbReference>
<dbReference type="InterPro" id="IPR015421">
    <property type="entry name" value="PyrdxlP-dep_Trfase_major"/>
</dbReference>
<comment type="pathway">
    <text evidence="4">One-carbon metabolism; tetrahydrofolate interconversion.</text>
</comment>
<keyword evidence="4" id="KW-0808">Transferase</keyword>
<feature type="domain" description="Serine hydroxymethyltransferase-like" evidence="5">
    <location>
        <begin position="14"/>
        <end position="388"/>
    </location>
</feature>
<dbReference type="Pfam" id="PF00464">
    <property type="entry name" value="SHMT"/>
    <property type="match status" value="1"/>
</dbReference>
<comment type="caution">
    <text evidence="6">The sequence shown here is derived from an EMBL/GenBank/DDBJ whole genome shotgun (WGS) entry which is preliminary data.</text>
</comment>
<dbReference type="InterPro" id="IPR001085">
    <property type="entry name" value="Ser_HO-MeTrfase"/>
</dbReference>
<feature type="modified residue" description="N6-(pyridoxal phosphate)lysine" evidence="4">
    <location>
        <position position="235"/>
    </location>
</feature>
<sequence length="416" mass="43698">MTDADLTDHQRALAAADPAMAELIAREQRRRDSGLQLLAAESVATPAVRAAMASVLSDKYAEGYPGRRFHGGCAVVDEVEELARARARALFDAEYVNVQPLSWVLANLAVLAAFAKPGDQLLSLSLRHGGHQTHGSRANSSGRWFNVVNYGVRRDTEQVDYEKLHELAMIHRPRILVVGGTSYTRLWDLPRLRAIADEAECILWVDAAHLAGLVAGGVLASPVPYADVVTVATNKVIRGPRGGLLLARGEHAQALDRAVFPFLQGAPAMHAVGAKAVAFAESATPEFQAYAGEVAGTARDLVAALAAHGLRPVGGGTDTHLGIVDVSSLGLTGREAAARLAASGIIVDKAVTPFDAAPVTEGSAIRFGTAAAVAEGLRAAQIPALADLMRVALDAPTDDRARHDVVAAELAALRAE</sequence>
<dbReference type="Gene3D" id="3.40.640.10">
    <property type="entry name" value="Type I PLP-dependent aspartate aminotransferase-like (Major domain)"/>
    <property type="match status" value="1"/>
</dbReference>
<dbReference type="InterPro" id="IPR015422">
    <property type="entry name" value="PyrdxlP-dep_Trfase_small"/>
</dbReference>
<comment type="subunit">
    <text evidence="4">Homodimer.</text>
</comment>
<dbReference type="CDD" id="cd00378">
    <property type="entry name" value="SHMT"/>
    <property type="match status" value="1"/>
</dbReference>
<reference evidence="7" key="1">
    <citation type="journal article" date="2019" name="Int. J. Syst. Evol. Microbiol.">
        <title>The Global Catalogue of Microorganisms (GCM) 10K type strain sequencing project: providing services to taxonomists for standard genome sequencing and annotation.</title>
        <authorList>
            <consortium name="The Broad Institute Genomics Platform"/>
            <consortium name="The Broad Institute Genome Sequencing Center for Infectious Disease"/>
            <person name="Wu L."/>
            <person name="Ma J."/>
        </authorList>
    </citation>
    <scope>NUCLEOTIDE SEQUENCE [LARGE SCALE GENOMIC DNA]</scope>
    <source>
        <strain evidence="7">JCM 18077</strain>
    </source>
</reference>
<dbReference type="Gene3D" id="3.90.1150.10">
    <property type="entry name" value="Aspartate Aminotransferase, domain 1"/>
    <property type="match status" value="1"/>
</dbReference>
<evidence type="ECO:0000256" key="1">
    <source>
        <dbReference type="ARBA" id="ARBA00001933"/>
    </source>
</evidence>
<dbReference type="PANTHER" id="PTHR11680">
    <property type="entry name" value="SERINE HYDROXYMETHYLTRANSFERASE"/>
    <property type="match status" value="1"/>
</dbReference>
<dbReference type="RefSeq" id="WP_246995036.1">
    <property type="nucleotide sequence ID" value="NZ_BAABIE010000007.1"/>
</dbReference>
<feature type="binding site" evidence="4">
    <location>
        <position position="126"/>
    </location>
    <ligand>
        <name>(6S)-5,6,7,8-tetrahydrofolate</name>
        <dbReference type="ChEBI" id="CHEBI:57453"/>
    </ligand>
</feature>
<dbReference type="InterPro" id="IPR049943">
    <property type="entry name" value="Ser_HO-MeTrfase-like"/>
</dbReference>
<accession>A0ABP8Z6H8</accession>
<dbReference type="PANTHER" id="PTHR11680:SF35">
    <property type="entry name" value="SERINE HYDROXYMETHYLTRANSFERASE 1"/>
    <property type="match status" value="1"/>
</dbReference>
<comment type="caution">
    <text evidence="4">Lacks conserved residue(s) required for the propagation of feature annotation.</text>
</comment>
<comment type="subcellular location">
    <subcellularLocation>
        <location evidence="4">Cytoplasm</location>
    </subcellularLocation>
</comment>
<evidence type="ECO:0000259" key="5">
    <source>
        <dbReference type="Pfam" id="PF00464"/>
    </source>
</evidence>
<organism evidence="6 7">
    <name type="scientific">Gordonia alkaliphila</name>
    <dbReference type="NCBI Taxonomy" id="1053547"/>
    <lineage>
        <taxon>Bacteria</taxon>
        <taxon>Bacillati</taxon>
        <taxon>Actinomycetota</taxon>
        <taxon>Actinomycetes</taxon>
        <taxon>Mycobacteriales</taxon>
        <taxon>Gordoniaceae</taxon>
        <taxon>Gordonia</taxon>
    </lineage>
</organism>
<dbReference type="PIRSF" id="PIRSF000412">
    <property type="entry name" value="SHMT"/>
    <property type="match status" value="1"/>
</dbReference>
<evidence type="ECO:0000256" key="4">
    <source>
        <dbReference type="HAMAP-Rule" id="MF_00051"/>
    </source>
</evidence>
<dbReference type="NCBIfam" id="NF000586">
    <property type="entry name" value="PRK00011.1"/>
    <property type="match status" value="1"/>
</dbReference>
<name>A0ABP8Z6H8_9ACTN</name>
<dbReference type="InterPro" id="IPR015424">
    <property type="entry name" value="PyrdxlP-dep_Trfase"/>
</dbReference>
<feature type="binding site" evidence="4">
    <location>
        <position position="250"/>
    </location>
    <ligand>
        <name>(6S)-5,6,7,8-tetrahydrofolate</name>
        <dbReference type="ChEBI" id="CHEBI:57453"/>
    </ligand>
</feature>
<dbReference type="SUPFAM" id="SSF53383">
    <property type="entry name" value="PLP-dependent transferases"/>
    <property type="match status" value="1"/>
</dbReference>
<dbReference type="Proteomes" id="UP001500822">
    <property type="component" value="Unassembled WGS sequence"/>
</dbReference>
<keyword evidence="4" id="KW-0554">One-carbon metabolism</keyword>
<evidence type="ECO:0000313" key="7">
    <source>
        <dbReference type="Proteomes" id="UP001500822"/>
    </source>
</evidence>
<evidence type="ECO:0000313" key="6">
    <source>
        <dbReference type="EMBL" id="GAA4748005.1"/>
    </source>
</evidence>
<proteinExistence type="inferred from homology"/>
<dbReference type="InterPro" id="IPR039429">
    <property type="entry name" value="SHMT-like_dom"/>
</dbReference>